<organism evidence="1">
    <name type="scientific">marine sediment metagenome</name>
    <dbReference type="NCBI Taxonomy" id="412755"/>
    <lineage>
        <taxon>unclassified sequences</taxon>
        <taxon>metagenomes</taxon>
        <taxon>ecological metagenomes</taxon>
    </lineage>
</organism>
<dbReference type="AlphaFoldDB" id="A0A0F9RDA1"/>
<proteinExistence type="predicted"/>
<evidence type="ECO:0000313" key="1">
    <source>
        <dbReference type="EMBL" id="KKN15248.1"/>
    </source>
</evidence>
<sequence length="95" mass="9982">MATFQSVETIVIKGTIKDEGGVLVTPTTSTKVTIINPDGTVVVNDSAVTFDAVGTFRYLYTPAASPVTGSYHVRIVGIDAGPRVSITDSQFFLTG</sequence>
<gene>
    <name evidence="1" type="ORF">LCGC14_0987930</name>
</gene>
<dbReference type="EMBL" id="LAZR01003730">
    <property type="protein sequence ID" value="KKN15248.1"/>
    <property type="molecule type" value="Genomic_DNA"/>
</dbReference>
<accession>A0A0F9RDA1</accession>
<reference evidence="1" key="1">
    <citation type="journal article" date="2015" name="Nature">
        <title>Complex archaea that bridge the gap between prokaryotes and eukaryotes.</title>
        <authorList>
            <person name="Spang A."/>
            <person name="Saw J.H."/>
            <person name="Jorgensen S.L."/>
            <person name="Zaremba-Niedzwiedzka K."/>
            <person name="Martijn J."/>
            <person name="Lind A.E."/>
            <person name="van Eijk R."/>
            <person name="Schleper C."/>
            <person name="Guy L."/>
            <person name="Ettema T.J."/>
        </authorList>
    </citation>
    <scope>NUCLEOTIDE SEQUENCE</scope>
</reference>
<comment type="caution">
    <text evidence="1">The sequence shown here is derived from an EMBL/GenBank/DDBJ whole genome shotgun (WGS) entry which is preliminary data.</text>
</comment>
<evidence type="ECO:0008006" key="2">
    <source>
        <dbReference type="Google" id="ProtNLM"/>
    </source>
</evidence>
<protein>
    <recommendedName>
        <fullName evidence="2">Bacterial Ig-like domain-containing protein</fullName>
    </recommendedName>
</protein>
<name>A0A0F9RDA1_9ZZZZ</name>